<protein>
    <submittedName>
        <fullName evidence="5">Polysaccharide export protein</fullName>
    </submittedName>
</protein>
<dbReference type="InterPro" id="IPR049712">
    <property type="entry name" value="Poly_export"/>
</dbReference>
<dbReference type="PANTHER" id="PTHR33619">
    <property type="entry name" value="POLYSACCHARIDE EXPORT PROTEIN GFCE-RELATED"/>
    <property type="match status" value="1"/>
</dbReference>
<reference evidence="5 6" key="1">
    <citation type="journal article" date="2016" name="Int. J. Syst. Evol. Microbiol.">
        <title>Arsenicitalea aurantiaca gen. nov., sp. nov., a new member of the family Hyphomicrobiaceae, isolated from high-arsenic sediment.</title>
        <authorList>
            <person name="Mu Y."/>
            <person name="Zhou L."/>
            <person name="Zeng X.C."/>
            <person name="Liu L."/>
            <person name="Pan Y."/>
            <person name="Chen X."/>
            <person name="Wang J."/>
            <person name="Li S."/>
            <person name="Li W.J."/>
            <person name="Wang Y."/>
        </authorList>
    </citation>
    <scope>NUCLEOTIDE SEQUENCE [LARGE SCALE GENOMIC DNA]</scope>
    <source>
        <strain evidence="5 6">42-50</strain>
    </source>
</reference>
<dbReference type="EMBL" id="RZNJ01000004">
    <property type="protein sequence ID" value="RUT29981.1"/>
    <property type="molecule type" value="Genomic_DNA"/>
</dbReference>
<name>A0A433X7B0_9HYPH</name>
<dbReference type="Pfam" id="PF10531">
    <property type="entry name" value="SLBB"/>
    <property type="match status" value="1"/>
</dbReference>
<dbReference type="Pfam" id="PF02563">
    <property type="entry name" value="Poly_export"/>
    <property type="match status" value="1"/>
</dbReference>
<evidence type="ECO:0000259" key="3">
    <source>
        <dbReference type="Pfam" id="PF02563"/>
    </source>
</evidence>
<evidence type="ECO:0000259" key="4">
    <source>
        <dbReference type="Pfam" id="PF10531"/>
    </source>
</evidence>
<evidence type="ECO:0000256" key="2">
    <source>
        <dbReference type="SAM" id="SignalP"/>
    </source>
</evidence>
<comment type="caution">
    <text evidence="5">The sequence shown here is derived from an EMBL/GenBank/DDBJ whole genome shotgun (WGS) entry which is preliminary data.</text>
</comment>
<keyword evidence="1 2" id="KW-0732">Signal</keyword>
<dbReference type="AlphaFoldDB" id="A0A433X7B0"/>
<evidence type="ECO:0000256" key="1">
    <source>
        <dbReference type="ARBA" id="ARBA00022729"/>
    </source>
</evidence>
<dbReference type="InterPro" id="IPR019554">
    <property type="entry name" value="Soluble_ligand-bd"/>
</dbReference>
<dbReference type="GO" id="GO:0015159">
    <property type="term" value="F:polysaccharide transmembrane transporter activity"/>
    <property type="evidence" value="ECO:0007669"/>
    <property type="project" value="InterPro"/>
</dbReference>
<dbReference type="InterPro" id="IPR003715">
    <property type="entry name" value="Poly_export_N"/>
</dbReference>
<sequence length="243" mass="25030">MKRSRLSIWTIAALLALAGCSSANIRSAGYAASTAGDLNEGAGSLQVVDALPQPLGQGGDAGQVVRVGDLIKVDVFGVDELDTEVQVSANGDISLPLIGSVMAAGKTGAALSNEIEQRYGASYLQNPEVALTLQQTVTLDGEFNRAGSYPVSGSTTLVRAIASAGNFTAIGDPATVFVYRSVNGQDYVAQYNVESIRAGRQPDMRVYGGDVVVAFPSGMKVLGSTLRESLGLARSATGLTGLL</sequence>
<evidence type="ECO:0000313" key="5">
    <source>
        <dbReference type="EMBL" id="RUT29981.1"/>
    </source>
</evidence>
<feature type="domain" description="Soluble ligand binding" evidence="4">
    <location>
        <begin position="137"/>
        <end position="181"/>
    </location>
</feature>
<feature type="domain" description="Polysaccharide export protein N-terminal" evidence="3">
    <location>
        <begin position="64"/>
        <end position="133"/>
    </location>
</feature>
<feature type="chain" id="PRO_5019446250" evidence="2">
    <location>
        <begin position="24"/>
        <end position="243"/>
    </location>
</feature>
<keyword evidence="6" id="KW-1185">Reference proteome</keyword>
<dbReference type="PROSITE" id="PS51257">
    <property type="entry name" value="PROKAR_LIPOPROTEIN"/>
    <property type="match status" value="1"/>
</dbReference>
<proteinExistence type="predicted"/>
<feature type="signal peptide" evidence="2">
    <location>
        <begin position="1"/>
        <end position="23"/>
    </location>
</feature>
<dbReference type="PANTHER" id="PTHR33619:SF3">
    <property type="entry name" value="POLYSACCHARIDE EXPORT PROTEIN GFCE-RELATED"/>
    <property type="match status" value="1"/>
</dbReference>
<dbReference type="RefSeq" id="WP_127188761.1">
    <property type="nucleotide sequence ID" value="NZ_RZNJ01000004.1"/>
</dbReference>
<gene>
    <name evidence="5" type="ORF">EMQ25_11615</name>
</gene>
<dbReference type="Gene3D" id="3.30.1950.10">
    <property type="entry name" value="wza like domain"/>
    <property type="match status" value="1"/>
</dbReference>
<dbReference type="Gene3D" id="3.10.560.10">
    <property type="entry name" value="Outer membrane lipoprotein wza domain like"/>
    <property type="match status" value="2"/>
</dbReference>
<dbReference type="OrthoDB" id="8410640at2"/>
<evidence type="ECO:0000313" key="6">
    <source>
        <dbReference type="Proteomes" id="UP000281547"/>
    </source>
</evidence>
<dbReference type="Proteomes" id="UP000281547">
    <property type="component" value="Unassembled WGS sequence"/>
</dbReference>
<accession>A0A433X7B0</accession>
<organism evidence="5 6">
    <name type="scientific">Arsenicitalea aurantiaca</name>
    <dbReference type="NCBI Taxonomy" id="1783274"/>
    <lineage>
        <taxon>Bacteria</taxon>
        <taxon>Pseudomonadati</taxon>
        <taxon>Pseudomonadota</taxon>
        <taxon>Alphaproteobacteria</taxon>
        <taxon>Hyphomicrobiales</taxon>
        <taxon>Devosiaceae</taxon>
        <taxon>Arsenicitalea</taxon>
    </lineage>
</organism>